<dbReference type="FunFam" id="3.30.1460.20:FF:000003">
    <property type="entry name" value="Arp2/3 complex 34 kDa subunit"/>
    <property type="match status" value="1"/>
</dbReference>
<comment type="similarity">
    <text evidence="2">Belongs to the ARPC2 family.</text>
</comment>
<dbReference type="GO" id="GO:0005200">
    <property type="term" value="F:structural constituent of cytoskeleton"/>
    <property type="evidence" value="ECO:0007669"/>
    <property type="project" value="TreeGrafter"/>
</dbReference>
<evidence type="ECO:0000256" key="4">
    <source>
        <dbReference type="ARBA" id="ARBA00023203"/>
    </source>
</evidence>
<sequence length="1073" mass="122192">MLLLDYQNVLIQNLLTERFSGYSCPFPASFGIRRSRPLRHQLTIGFSACCNRGAPVSIDQVVSDFDGVTFHLSTPESKTKILISIHVKCFKELVQYGAQEVLQREYGPYIVTPEPGYDFSVQIDLENLPAEQEARDELIMRLALLKRNAMAAPFERAFDEFAKLSEEASRYTSESAPQGVKEGGELMAIHYREEEAIYIKASHDRVTVIFSTVFREETDRIFGKVFLQEFVDARRRVVTLQNAPQVLFRSDPPLELQGVPGLQTAGDGKMSYVTFVLFPRHLTPQRRYENISHIQTFRDYFHYHIKASKAYIHTRMRKRTADFLQVLNRARPENEERERKTASGRIYAQQGFGGKPNAKCKLQIKRDISPQDAQEQTVQAQNKVLARLVDRYGPSLVKLEFMAYDLDVDGAKALGTRCRHALRYLALRFEHPHIRDGPMRPTAWYYPAPGSTAWNLLAGIGNPKDVGVTGLETLILERSGITPWQLAMLVTKNPRLRVLKLRTCRGAQPEFLNWLGGVQKDKNGAVIERPRLAPGAKLEVLWLENCHGLLSHPIEEQKEIYQTYKSSSSSHSWQSALQKVFRRRSSESKGKQPSLDDDFKIGEHKDGFYKYSQEMLEEKKRKFEPRTMRASDSAEVYDMRTSSTVKVTYMRGSDSTEASYASARMPPIELPTLPYTIGSIEWRSFAAREQLLDNPYGGATAEKFGSVIGVFSKVYTIAKILAWALRMYGVELDDAPGGILARLKDAEEVVNTYSLVELIEVTEKLYYSLYARLVMEIANVELCSHFDLNLRRMLIKETFTLPETSHLRDIFITFKDVLDAPEICSGLDYDLVKQHQDSIIRHATDKLAITGFSAHDLIGYRTSTLKIVSDDTHPFVLKWRGLVYLYQMPGVETITVMSEKYLTIMPKVTATDDFPTTELPFIDRDSIQPEIWQRENVLDNRQATLAKLEGRSVGDIRRDDGRRRLLDFVKEKKCICRSSCSCAADCTMDVVLACPCSERILCIVQAKRHEGAGEQYFGPRCGSLARAFFEGLAMVSREVAHYELVTELHRAMQLFEEVVGKQRQFAATSTRRA</sequence>
<dbReference type="Proteomes" id="UP000051487">
    <property type="component" value="Unassembled WGS sequence"/>
</dbReference>
<evidence type="ECO:0000256" key="5">
    <source>
        <dbReference type="ARBA" id="ARBA00023212"/>
    </source>
</evidence>
<gene>
    <name evidence="6" type="ORF">ALT_8842</name>
    <name evidence="7" type="ORF">CNMCM8927_006646</name>
</gene>
<dbReference type="FunFam" id="3.30.1460.20:FF:000005">
    <property type="entry name" value="Arp2/3 complex 34 kDa subunit"/>
    <property type="match status" value="1"/>
</dbReference>
<dbReference type="GO" id="GO:0030041">
    <property type="term" value="P:actin filament polymerization"/>
    <property type="evidence" value="ECO:0007669"/>
    <property type="project" value="InterPro"/>
</dbReference>
<proteinExistence type="inferred from homology"/>
<evidence type="ECO:0000256" key="2">
    <source>
        <dbReference type="ARBA" id="ARBA00007192"/>
    </source>
</evidence>
<reference evidence="7" key="2">
    <citation type="journal article" date="2020" name="bioRxiv">
        <title>Genomic and phenotypic heterogeneity of clinical isolates of the human pathogens Aspergillus fumigatus, Aspergillus lentulus and Aspergillus fumigatiaffinis.</title>
        <authorList>
            <person name="dos Santos R.A.C."/>
            <person name="Steenwyk J.L."/>
            <person name="Rivero-Menendez O."/>
            <person name="Mead M.E."/>
            <person name="Silva L.P."/>
            <person name="Bastos R.W."/>
            <person name="Alastruey-Izquierdo A."/>
            <person name="Goldman G.H."/>
            <person name="Rokas A."/>
        </authorList>
    </citation>
    <scope>NUCLEOTIDE SEQUENCE</scope>
    <source>
        <strain evidence="7">CNM-CM8927</strain>
    </source>
</reference>
<dbReference type="Gene3D" id="3.30.1460.20">
    <property type="match status" value="2"/>
</dbReference>
<dbReference type="Proteomes" id="UP000649114">
    <property type="component" value="Unassembled WGS sequence"/>
</dbReference>
<dbReference type="SUPFAM" id="SSF69645">
    <property type="entry name" value="Arp2/3 complex subunits"/>
    <property type="match status" value="2"/>
</dbReference>
<organism evidence="7 9">
    <name type="scientific">Aspergillus lentulus</name>
    <dbReference type="NCBI Taxonomy" id="293939"/>
    <lineage>
        <taxon>Eukaryota</taxon>
        <taxon>Fungi</taxon>
        <taxon>Dikarya</taxon>
        <taxon>Ascomycota</taxon>
        <taxon>Pezizomycotina</taxon>
        <taxon>Eurotiomycetes</taxon>
        <taxon>Eurotiomycetidae</taxon>
        <taxon>Eurotiales</taxon>
        <taxon>Aspergillaceae</taxon>
        <taxon>Aspergillus</taxon>
        <taxon>Aspergillus subgen. Fumigati</taxon>
    </lineage>
</organism>
<evidence type="ECO:0000256" key="3">
    <source>
        <dbReference type="ARBA" id="ARBA00022490"/>
    </source>
</evidence>
<dbReference type="InterPro" id="IPR007188">
    <property type="entry name" value="ARPC2"/>
</dbReference>
<dbReference type="PANTHER" id="PTHR12058">
    <property type="entry name" value="ARP2/3 COMPLEX 34 KDA SUBUNIT"/>
    <property type="match status" value="1"/>
</dbReference>
<dbReference type="GO" id="GO:0034314">
    <property type="term" value="P:Arp2/3 complex-mediated actin nucleation"/>
    <property type="evidence" value="ECO:0007669"/>
    <property type="project" value="InterPro"/>
</dbReference>
<dbReference type="GO" id="GO:0051015">
    <property type="term" value="F:actin filament binding"/>
    <property type="evidence" value="ECO:0007669"/>
    <property type="project" value="TreeGrafter"/>
</dbReference>
<evidence type="ECO:0000313" key="7">
    <source>
        <dbReference type="EMBL" id="KAF4205006.1"/>
    </source>
</evidence>
<comment type="caution">
    <text evidence="7">The sequence shown here is derived from an EMBL/GenBank/DDBJ whole genome shotgun (WGS) entry which is preliminary data.</text>
</comment>
<name>A0AAN6BQB7_ASPLE</name>
<evidence type="ECO:0000313" key="8">
    <source>
        <dbReference type="Proteomes" id="UP000051487"/>
    </source>
</evidence>
<dbReference type="Pfam" id="PF04045">
    <property type="entry name" value="P34-Arc"/>
    <property type="match status" value="1"/>
</dbReference>
<dbReference type="PANTHER" id="PTHR12058:SF0">
    <property type="entry name" value="ACTIN-RELATED PROTEIN 2_3 COMPLEX SUBUNIT 2"/>
    <property type="match status" value="1"/>
</dbReference>
<dbReference type="AlphaFoldDB" id="A0AAN6BQB7"/>
<dbReference type="GO" id="GO:0005885">
    <property type="term" value="C:Arp2/3 protein complex"/>
    <property type="evidence" value="ECO:0007669"/>
    <property type="project" value="InterPro"/>
</dbReference>
<keyword evidence="5" id="KW-0206">Cytoskeleton</keyword>
<accession>A0AAN6BQB7</accession>
<keyword evidence="3" id="KW-0963">Cytoplasm</keyword>
<evidence type="ECO:0000313" key="6">
    <source>
        <dbReference type="EMBL" id="GAQ11521.1"/>
    </source>
</evidence>
<keyword evidence="4" id="KW-0009">Actin-binding</keyword>
<reference evidence="6 8" key="1">
    <citation type="submission" date="2015-11" db="EMBL/GenBank/DDBJ databases">
        <title>Aspergillus lentulus strain IFM 54703T.</title>
        <authorList>
            <person name="Kusuya Y."/>
            <person name="Sakai K."/>
            <person name="Kamei K."/>
            <person name="Takahashi H."/>
            <person name="Yaguchi T."/>
        </authorList>
    </citation>
    <scope>NUCLEOTIDE SEQUENCE [LARGE SCALE GENOMIC DNA]</scope>
    <source>
        <strain evidence="6 8">IFM 54703</strain>
    </source>
</reference>
<dbReference type="EMBL" id="JAAAPU010000049">
    <property type="protein sequence ID" value="KAF4205006.1"/>
    <property type="molecule type" value="Genomic_DNA"/>
</dbReference>
<comment type="subcellular location">
    <subcellularLocation>
        <location evidence="1">Cytoplasm</location>
        <location evidence="1">Cytoskeleton</location>
    </subcellularLocation>
</comment>
<dbReference type="InterPro" id="IPR034666">
    <property type="entry name" value="ARPC2/4"/>
</dbReference>
<evidence type="ECO:0000313" key="9">
    <source>
        <dbReference type="Proteomes" id="UP000649114"/>
    </source>
</evidence>
<protein>
    <submittedName>
        <fullName evidence="6">Actin-related protein 2/3 complex subunit 2</fullName>
    </submittedName>
</protein>
<evidence type="ECO:0000256" key="1">
    <source>
        <dbReference type="ARBA" id="ARBA00004245"/>
    </source>
</evidence>
<dbReference type="EMBL" id="BCLY01000016">
    <property type="protein sequence ID" value="GAQ11521.1"/>
    <property type="molecule type" value="Genomic_DNA"/>
</dbReference>
<reference evidence="7" key="3">
    <citation type="submission" date="2020-04" db="EMBL/GenBank/DDBJ databases">
        <authorList>
            <person name="Santos R.A.C."/>
            <person name="Steenwyk J.L."/>
            <person name="Rivero-Menendez O."/>
            <person name="Mead M.E."/>
            <person name="Silva L.P."/>
            <person name="Bastos R.W."/>
            <person name="Alastruey-Izquierdo A."/>
            <person name="Goldman G.H."/>
            <person name="Rokas A."/>
        </authorList>
    </citation>
    <scope>NUCLEOTIDE SEQUENCE</scope>
    <source>
        <strain evidence="7">CNM-CM8927</strain>
    </source>
</reference>